<dbReference type="SUPFAM" id="SSF117070">
    <property type="entry name" value="LEA14-like"/>
    <property type="match status" value="1"/>
</dbReference>
<evidence type="ECO:0000259" key="6">
    <source>
        <dbReference type="Pfam" id="PF03168"/>
    </source>
</evidence>
<evidence type="ECO:0000256" key="2">
    <source>
        <dbReference type="ARBA" id="ARBA00022692"/>
    </source>
</evidence>
<keyword evidence="2 5" id="KW-0812">Transmembrane</keyword>
<comment type="subcellular location">
    <subcellularLocation>
        <location evidence="1">Membrane</location>
        <topology evidence="1">Single-pass membrane protein</topology>
    </subcellularLocation>
</comment>
<organism evidence="7 8">
    <name type="scientific">Arabis alpina</name>
    <name type="common">Alpine rock-cress</name>
    <dbReference type="NCBI Taxonomy" id="50452"/>
    <lineage>
        <taxon>Eukaryota</taxon>
        <taxon>Viridiplantae</taxon>
        <taxon>Streptophyta</taxon>
        <taxon>Embryophyta</taxon>
        <taxon>Tracheophyta</taxon>
        <taxon>Spermatophyta</taxon>
        <taxon>Magnoliopsida</taxon>
        <taxon>eudicotyledons</taxon>
        <taxon>Gunneridae</taxon>
        <taxon>Pentapetalae</taxon>
        <taxon>rosids</taxon>
        <taxon>malvids</taxon>
        <taxon>Brassicales</taxon>
        <taxon>Brassicaceae</taxon>
        <taxon>Arabideae</taxon>
        <taxon>Arabis</taxon>
    </lineage>
</organism>
<evidence type="ECO:0000256" key="5">
    <source>
        <dbReference type="SAM" id="Phobius"/>
    </source>
</evidence>
<feature type="transmembrane region" description="Helical" evidence="5">
    <location>
        <begin position="12"/>
        <end position="39"/>
    </location>
</feature>
<dbReference type="AlphaFoldDB" id="A0A087GXS3"/>
<accession>A0A087GXS3</accession>
<dbReference type="Pfam" id="PF03168">
    <property type="entry name" value="LEA_2"/>
    <property type="match status" value="1"/>
</dbReference>
<feature type="domain" description="Late embryogenesis abundant protein LEA-2 subgroup" evidence="6">
    <location>
        <begin position="76"/>
        <end position="167"/>
    </location>
</feature>
<dbReference type="GO" id="GO:0016020">
    <property type="term" value="C:membrane"/>
    <property type="evidence" value="ECO:0007669"/>
    <property type="project" value="UniProtKB-SubCell"/>
</dbReference>
<keyword evidence="3 5" id="KW-1133">Transmembrane helix</keyword>
<dbReference type="InterPro" id="IPR004864">
    <property type="entry name" value="LEA_2"/>
</dbReference>
<evidence type="ECO:0000256" key="1">
    <source>
        <dbReference type="ARBA" id="ARBA00004167"/>
    </source>
</evidence>
<evidence type="ECO:0000313" key="8">
    <source>
        <dbReference type="Proteomes" id="UP000029120"/>
    </source>
</evidence>
<evidence type="ECO:0000256" key="4">
    <source>
        <dbReference type="ARBA" id="ARBA00023136"/>
    </source>
</evidence>
<sequence length="197" mass="21665">MTELVRKSKGRVCCIVSGIILIILFLIFLIALILALTVYKPKKPVIRIQSATVQGVNSRVSLPFDVHLNFTLSLEILVENRNSISFKHETGKTLVLYREKQVGDVDLPSGTFPAKGSSILPARLTLQIDKFAADLSGLMQDILGGKIVLETKTNIPGKIKLLGLFTKHLVAISDCKITMGFPSMKVQNQVCEMSTKL</sequence>
<evidence type="ECO:0000313" key="7">
    <source>
        <dbReference type="EMBL" id="KFK34675.1"/>
    </source>
</evidence>
<dbReference type="OMA" id="MNMTVQA"/>
<dbReference type="PANTHER" id="PTHR31234">
    <property type="entry name" value="LATE EMBRYOGENESIS ABUNDANT (LEA) HYDROXYPROLINE-RICH GLYCOPROTEIN FAMILY"/>
    <property type="match status" value="1"/>
</dbReference>
<dbReference type="EMBL" id="CM002873">
    <property type="protein sequence ID" value="KFK34675.1"/>
    <property type="molecule type" value="Genomic_DNA"/>
</dbReference>
<dbReference type="eggNOG" id="ENOG502S0HQ">
    <property type="taxonomic scope" value="Eukaryota"/>
</dbReference>
<dbReference type="PANTHER" id="PTHR31234:SF65">
    <property type="entry name" value="LATE EMBRYOGENESIS ABUNDANT PROTEIN, LEA_2 SUBGROUP"/>
    <property type="match status" value="1"/>
</dbReference>
<reference evidence="8" key="1">
    <citation type="journal article" date="2015" name="Nat. Plants">
        <title>Genome expansion of Arabis alpina linked with retrotransposition and reduced symmetric DNA methylation.</title>
        <authorList>
            <person name="Willing E.M."/>
            <person name="Rawat V."/>
            <person name="Mandakova T."/>
            <person name="Maumus F."/>
            <person name="James G.V."/>
            <person name="Nordstroem K.J."/>
            <person name="Becker C."/>
            <person name="Warthmann N."/>
            <person name="Chica C."/>
            <person name="Szarzynska B."/>
            <person name="Zytnicki M."/>
            <person name="Albani M.C."/>
            <person name="Kiefer C."/>
            <person name="Bergonzi S."/>
            <person name="Castaings L."/>
            <person name="Mateos J.L."/>
            <person name="Berns M.C."/>
            <person name="Bujdoso N."/>
            <person name="Piofczyk T."/>
            <person name="de Lorenzo L."/>
            <person name="Barrero-Sicilia C."/>
            <person name="Mateos I."/>
            <person name="Piednoel M."/>
            <person name="Hagmann J."/>
            <person name="Chen-Min-Tao R."/>
            <person name="Iglesias-Fernandez R."/>
            <person name="Schuster S.C."/>
            <person name="Alonso-Blanco C."/>
            <person name="Roudier F."/>
            <person name="Carbonero P."/>
            <person name="Paz-Ares J."/>
            <person name="Davis S.J."/>
            <person name="Pecinka A."/>
            <person name="Quesneville H."/>
            <person name="Colot V."/>
            <person name="Lysak M.A."/>
            <person name="Weigel D."/>
            <person name="Coupland G."/>
            <person name="Schneeberger K."/>
        </authorList>
    </citation>
    <scope>NUCLEOTIDE SEQUENCE [LARGE SCALE GENOMIC DNA]</scope>
    <source>
        <strain evidence="8">cv. Pajares</strain>
    </source>
</reference>
<dbReference type="Gramene" id="KFK34675">
    <property type="protein sequence ID" value="KFK34675"/>
    <property type="gene ID" value="AALP_AA5G176700"/>
</dbReference>
<dbReference type="GO" id="GO:0098542">
    <property type="term" value="P:defense response to other organism"/>
    <property type="evidence" value="ECO:0007669"/>
    <property type="project" value="InterPro"/>
</dbReference>
<gene>
    <name evidence="7" type="ordered locus">AALP_Aa5g176700</name>
</gene>
<dbReference type="OrthoDB" id="1910624at2759"/>
<proteinExistence type="predicted"/>
<dbReference type="InterPro" id="IPR044839">
    <property type="entry name" value="NDR1-like"/>
</dbReference>
<dbReference type="Proteomes" id="UP000029120">
    <property type="component" value="Chromosome 5"/>
</dbReference>
<evidence type="ECO:0000256" key="3">
    <source>
        <dbReference type="ARBA" id="ARBA00022989"/>
    </source>
</evidence>
<dbReference type="Gene3D" id="2.60.40.1820">
    <property type="match status" value="1"/>
</dbReference>
<protein>
    <recommendedName>
        <fullName evidence="6">Late embryogenesis abundant protein LEA-2 subgroup domain-containing protein</fullName>
    </recommendedName>
</protein>
<keyword evidence="8" id="KW-1185">Reference proteome</keyword>
<name>A0A087GXS3_ARAAL</name>
<keyword evidence="4 5" id="KW-0472">Membrane</keyword>